<name>A0AAE0FD06_9CHLO</name>
<keyword evidence="2" id="KW-1185">Reference proteome</keyword>
<reference evidence="1 2" key="1">
    <citation type="journal article" date="2015" name="Genome Biol. Evol.">
        <title>Comparative Genomics of a Bacterivorous Green Alga Reveals Evolutionary Causalities and Consequences of Phago-Mixotrophic Mode of Nutrition.</title>
        <authorList>
            <person name="Burns J.A."/>
            <person name="Paasch A."/>
            <person name="Narechania A."/>
            <person name="Kim E."/>
        </authorList>
    </citation>
    <scope>NUCLEOTIDE SEQUENCE [LARGE SCALE GENOMIC DNA]</scope>
    <source>
        <strain evidence="1 2">PLY_AMNH</strain>
    </source>
</reference>
<comment type="caution">
    <text evidence="1">The sequence shown here is derived from an EMBL/GenBank/DDBJ whole genome shotgun (WGS) entry which is preliminary data.</text>
</comment>
<accession>A0AAE0FD06</accession>
<organism evidence="1 2">
    <name type="scientific">Cymbomonas tetramitiformis</name>
    <dbReference type="NCBI Taxonomy" id="36881"/>
    <lineage>
        <taxon>Eukaryota</taxon>
        <taxon>Viridiplantae</taxon>
        <taxon>Chlorophyta</taxon>
        <taxon>Pyramimonadophyceae</taxon>
        <taxon>Pyramimonadales</taxon>
        <taxon>Pyramimonadaceae</taxon>
        <taxon>Cymbomonas</taxon>
    </lineage>
</organism>
<sequence>MRPSRLVTKSAPEEPWTWEQLSRELSSIEWPATTRQGILKVLSEPAAAPRSLPDRMDSVLLFVKNDLGSGLDSRCRKLLLEMAIVRLGGMDASSPVPDGA</sequence>
<dbReference type="EMBL" id="LGRX02020539">
    <property type="protein sequence ID" value="KAK3257410.1"/>
    <property type="molecule type" value="Genomic_DNA"/>
</dbReference>
<gene>
    <name evidence="1" type="ORF">CYMTET_33499</name>
</gene>
<feature type="non-terminal residue" evidence="1">
    <location>
        <position position="100"/>
    </location>
</feature>
<dbReference type="Proteomes" id="UP001190700">
    <property type="component" value="Unassembled WGS sequence"/>
</dbReference>
<evidence type="ECO:0000313" key="1">
    <source>
        <dbReference type="EMBL" id="KAK3257410.1"/>
    </source>
</evidence>
<dbReference type="AlphaFoldDB" id="A0AAE0FD06"/>
<proteinExistence type="predicted"/>
<protein>
    <submittedName>
        <fullName evidence="1">Uncharacterized protein</fullName>
    </submittedName>
</protein>
<evidence type="ECO:0000313" key="2">
    <source>
        <dbReference type="Proteomes" id="UP001190700"/>
    </source>
</evidence>